<comment type="caution">
    <text evidence="2">The sequence shown here is derived from an EMBL/GenBank/DDBJ whole genome shotgun (WGS) entry which is preliminary data.</text>
</comment>
<dbReference type="GO" id="GO:0051989">
    <property type="term" value="F:coproporphyrinogen dehydrogenase activity"/>
    <property type="evidence" value="ECO:0007669"/>
    <property type="project" value="UniProtKB-EC"/>
</dbReference>
<dbReference type="InterPro" id="IPR007197">
    <property type="entry name" value="rSAM"/>
</dbReference>
<feature type="domain" description="Radical SAM core" evidence="1">
    <location>
        <begin position="158"/>
        <end position="395"/>
    </location>
</feature>
<evidence type="ECO:0000313" key="3">
    <source>
        <dbReference type="Proteomes" id="UP000473648"/>
    </source>
</evidence>
<dbReference type="GO" id="GO:0006779">
    <property type="term" value="P:porphyrin-containing compound biosynthetic process"/>
    <property type="evidence" value="ECO:0007669"/>
    <property type="project" value="TreeGrafter"/>
</dbReference>
<dbReference type="PANTHER" id="PTHR13932:SF1">
    <property type="entry name" value="OXYGEN-INDEPENDENT COPROPORPHYRINOGEN-III OXIDASE-LIKE PROTEIN HEMZ"/>
    <property type="match status" value="1"/>
</dbReference>
<evidence type="ECO:0000259" key="1">
    <source>
        <dbReference type="PROSITE" id="PS51918"/>
    </source>
</evidence>
<reference evidence="2" key="1">
    <citation type="journal article" date="2020" name="Appl. Environ. Microbiol.">
        <title>Medium-Chain Fatty Acid Synthesis by 'Candidatus Weimeria bifida' gen. nov., sp. nov., and 'Candidatus Pseudoramibacter fermentans' sp. nov.</title>
        <authorList>
            <person name="Scarborough M.J."/>
            <person name="Myers K.S."/>
            <person name="Donohue T.J."/>
            <person name="Noguera D.R."/>
        </authorList>
    </citation>
    <scope>NUCLEOTIDE SEQUENCE</scope>
    <source>
        <strain evidence="2">EUB1.1</strain>
    </source>
</reference>
<gene>
    <name evidence="2" type="primary">hemZ</name>
    <name evidence="2" type="ORF">FRC53_04945</name>
</gene>
<dbReference type="InterPro" id="IPR023995">
    <property type="entry name" value="HemZ"/>
</dbReference>
<dbReference type="SFLD" id="SFLDG01065">
    <property type="entry name" value="anaerobic_coproporphyrinogen-I"/>
    <property type="match status" value="1"/>
</dbReference>
<dbReference type="EMBL" id="VOGB01000004">
    <property type="protein sequence ID" value="MQM72762.1"/>
    <property type="molecule type" value="Genomic_DNA"/>
</dbReference>
<evidence type="ECO:0000313" key="2">
    <source>
        <dbReference type="EMBL" id="MQM72762.1"/>
    </source>
</evidence>
<sequence>MKIEEIDQVVLIMPDVPSWKNGARELTKSFFPNAKVVFEGAGDLVIQTTVQSDQIVFAAQFDQQELKRETYRISEKPVDSNEFKGFFYRFMSDIASHTLPWGSLTGIKPVKITHELLLQNRHDEALALKDFKDQYFVSTEKAELALDIAKNEMPIVYPNDSKKISLYIGVPICPAKCAYCSFVSTVADKKGKLCADYLRALLIEIRAFAELIRDQRLSIDTLYIGGGTPSIFSAEQLDALLKAVSSEFDLSNIREFTFEAGRPETTTLEKLKLLKQYHVNRLCLNPQSMNDATLRAVGRLHTAEDIRNVYQMIREIGFDCVNMDLIVGLNEERPEIVLSSLQKVIQLHPENLTVHSLAIKKGSRLREEEGCQYEQIYSKDFYDEISNRLKSSEYRPYYLYRQKYAQGNGENIGYCLNGSEGIYNILMMAERQTIIGIGAGATGKVYHPEQNRLNKVYTVKDIRTYNARAEEIIAKKIKAYRQYLEMDD</sequence>
<dbReference type="InterPro" id="IPR034505">
    <property type="entry name" value="Coproporphyrinogen-III_oxidase"/>
</dbReference>
<dbReference type="SFLD" id="SFLDF00310">
    <property type="entry name" value="oxygen-independent_coproporphy"/>
    <property type="match status" value="1"/>
</dbReference>
<proteinExistence type="predicted"/>
<dbReference type="PANTHER" id="PTHR13932">
    <property type="entry name" value="COPROPORPHYRINIGEN III OXIDASE"/>
    <property type="match status" value="1"/>
</dbReference>
<dbReference type="Gene3D" id="3.80.30.20">
    <property type="entry name" value="tm_1862 like domain"/>
    <property type="match status" value="1"/>
</dbReference>
<dbReference type="NCBIfam" id="TIGR03994">
    <property type="entry name" value="rSAM_HemZ"/>
    <property type="match status" value="1"/>
</dbReference>
<dbReference type="Proteomes" id="UP000473648">
    <property type="component" value="Unassembled WGS sequence"/>
</dbReference>
<organism evidence="2 3">
    <name type="scientific">Candidatus Pseudoramibacter fermentans</name>
    <dbReference type="NCBI Taxonomy" id="2594427"/>
    <lineage>
        <taxon>Bacteria</taxon>
        <taxon>Bacillati</taxon>
        <taxon>Bacillota</taxon>
        <taxon>Clostridia</taxon>
        <taxon>Eubacteriales</taxon>
        <taxon>Eubacteriaceae</taxon>
        <taxon>Pseudoramibacter</taxon>
    </lineage>
</organism>
<dbReference type="AlphaFoldDB" id="A0A6L5GRQ3"/>
<dbReference type="GO" id="GO:0051539">
    <property type="term" value="F:4 iron, 4 sulfur cluster binding"/>
    <property type="evidence" value="ECO:0007669"/>
    <property type="project" value="TreeGrafter"/>
</dbReference>
<dbReference type="GO" id="GO:0005737">
    <property type="term" value="C:cytoplasm"/>
    <property type="evidence" value="ECO:0007669"/>
    <property type="project" value="TreeGrafter"/>
</dbReference>
<accession>A0A6L5GRQ3</accession>
<dbReference type="EC" id="1.3.98.3" evidence="2"/>
<dbReference type="SFLD" id="SFLDS00029">
    <property type="entry name" value="Radical_SAM"/>
    <property type="match status" value="1"/>
</dbReference>
<keyword evidence="2" id="KW-0560">Oxidoreductase</keyword>
<dbReference type="SFLD" id="SFLDG01082">
    <property type="entry name" value="B12-binding_domain_containing"/>
    <property type="match status" value="1"/>
</dbReference>
<dbReference type="InterPro" id="IPR058240">
    <property type="entry name" value="rSAM_sf"/>
</dbReference>
<dbReference type="SMART" id="SM00729">
    <property type="entry name" value="Elp3"/>
    <property type="match status" value="1"/>
</dbReference>
<dbReference type="PROSITE" id="PS51918">
    <property type="entry name" value="RADICAL_SAM"/>
    <property type="match status" value="1"/>
</dbReference>
<dbReference type="InterPro" id="IPR006638">
    <property type="entry name" value="Elp3/MiaA/NifB-like_rSAM"/>
</dbReference>
<name>A0A6L5GRQ3_9FIRM</name>
<keyword evidence="3" id="KW-1185">Reference proteome</keyword>
<dbReference type="Pfam" id="PF04055">
    <property type="entry name" value="Radical_SAM"/>
    <property type="match status" value="1"/>
</dbReference>
<dbReference type="SUPFAM" id="SSF102114">
    <property type="entry name" value="Radical SAM enzymes"/>
    <property type="match status" value="1"/>
</dbReference>
<dbReference type="InterPro" id="IPR023404">
    <property type="entry name" value="rSAM_horseshoe"/>
</dbReference>
<protein>
    <submittedName>
        <fullName evidence="2">Coproporphyrinogen dehydrogenase HemZ</fullName>
        <ecNumber evidence="2">1.3.98.3</ecNumber>
    </submittedName>
</protein>